<reference evidence="2" key="1">
    <citation type="submission" date="2022-12" db="EMBL/GenBank/DDBJ databases">
        <title>Reference genome sequencing for broad-spectrum identification of bacterial and archaeal isolates by mass spectrometry.</title>
        <authorList>
            <person name="Sekiguchi Y."/>
            <person name="Tourlousse D.M."/>
        </authorList>
    </citation>
    <scope>NUCLEOTIDE SEQUENCE</scope>
    <source>
        <strain evidence="2">10succ1</strain>
    </source>
</reference>
<dbReference type="EMBL" id="BSDY01000021">
    <property type="protein sequence ID" value="GLI57636.1"/>
    <property type="molecule type" value="Genomic_DNA"/>
</dbReference>
<evidence type="ECO:0000313" key="2">
    <source>
        <dbReference type="EMBL" id="GLI57636.1"/>
    </source>
</evidence>
<comment type="caution">
    <text evidence="2">The sequence shown here is derived from an EMBL/GenBank/DDBJ whole genome shotgun (WGS) entry which is preliminary data.</text>
</comment>
<dbReference type="RefSeq" id="WP_281837315.1">
    <property type="nucleotide sequence ID" value="NZ_BSDY01000021.1"/>
</dbReference>
<evidence type="ECO:0000256" key="1">
    <source>
        <dbReference type="SAM" id="SignalP"/>
    </source>
</evidence>
<sequence length="85" mass="10326">MKKILALLTVVFTLVLGRVTYAHEGCQHHKNHHHGNHWCKKHRCEHHKKKKHKECRKKHRKCEKNHKHRDTCIVVSRRRSITINF</sequence>
<feature type="signal peptide" evidence="1">
    <location>
        <begin position="1"/>
        <end position="22"/>
    </location>
</feature>
<keyword evidence="1" id="KW-0732">Signal</keyword>
<organism evidence="2 3">
    <name type="scientific">Propionigenium maris DSM 9537</name>
    <dbReference type="NCBI Taxonomy" id="1123000"/>
    <lineage>
        <taxon>Bacteria</taxon>
        <taxon>Fusobacteriati</taxon>
        <taxon>Fusobacteriota</taxon>
        <taxon>Fusobacteriia</taxon>
        <taxon>Fusobacteriales</taxon>
        <taxon>Fusobacteriaceae</taxon>
        <taxon>Propionigenium</taxon>
    </lineage>
</organism>
<dbReference type="AlphaFoldDB" id="A0A9W6GPN1"/>
<protein>
    <submittedName>
        <fullName evidence="2">Uncharacterized protein</fullName>
    </submittedName>
</protein>
<dbReference type="Proteomes" id="UP001144471">
    <property type="component" value="Unassembled WGS sequence"/>
</dbReference>
<keyword evidence="3" id="KW-1185">Reference proteome</keyword>
<gene>
    <name evidence="2" type="ORF">PM10SUCC1_31500</name>
</gene>
<proteinExistence type="predicted"/>
<evidence type="ECO:0000313" key="3">
    <source>
        <dbReference type="Proteomes" id="UP001144471"/>
    </source>
</evidence>
<accession>A0A9W6GPN1</accession>
<feature type="chain" id="PRO_5040807093" evidence="1">
    <location>
        <begin position="23"/>
        <end position="85"/>
    </location>
</feature>
<name>A0A9W6GPN1_9FUSO</name>